<evidence type="ECO:0000313" key="2">
    <source>
        <dbReference type="EMBL" id="EMP36683.1"/>
    </source>
</evidence>
<gene>
    <name evidence="2" type="ORF">UY3_06078</name>
</gene>
<feature type="compositionally biased region" description="Basic and acidic residues" evidence="1">
    <location>
        <begin position="134"/>
        <end position="162"/>
    </location>
</feature>
<dbReference type="AlphaFoldDB" id="M7BX80"/>
<organism evidence="2 3">
    <name type="scientific">Chelonia mydas</name>
    <name type="common">Green sea-turtle</name>
    <name type="synonym">Chelonia agassizi</name>
    <dbReference type="NCBI Taxonomy" id="8469"/>
    <lineage>
        <taxon>Eukaryota</taxon>
        <taxon>Metazoa</taxon>
        <taxon>Chordata</taxon>
        <taxon>Craniata</taxon>
        <taxon>Vertebrata</taxon>
        <taxon>Euteleostomi</taxon>
        <taxon>Archelosauria</taxon>
        <taxon>Testudinata</taxon>
        <taxon>Testudines</taxon>
        <taxon>Cryptodira</taxon>
        <taxon>Durocryptodira</taxon>
        <taxon>Americhelydia</taxon>
        <taxon>Chelonioidea</taxon>
        <taxon>Cheloniidae</taxon>
        <taxon>Chelonia</taxon>
    </lineage>
</organism>
<protein>
    <submittedName>
        <fullName evidence="2">Uncharacterized protein</fullName>
    </submittedName>
</protein>
<evidence type="ECO:0000256" key="1">
    <source>
        <dbReference type="SAM" id="MobiDB-lite"/>
    </source>
</evidence>
<keyword evidence="3" id="KW-1185">Reference proteome</keyword>
<feature type="region of interest" description="Disordered" evidence="1">
    <location>
        <begin position="134"/>
        <end position="173"/>
    </location>
</feature>
<reference evidence="3" key="1">
    <citation type="journal article" date="2013" name="Nat. Genet.">
        <title>The draft genomes of soft-shell turtle and green sea turtle yield insights into the development and evolution of the turtle-specific body plan.</title>
        <authorList>
            <person name="Wang Z."/>
            <person name="Pascual-Anaya J."/>
            <person name="Zadissa A."/>
            <person name="Li W."/>
            <person name="Niimura Y."/>
            <person name="Huang Z."/>
            <person name="Li C."/>
            <person name="White S."/>
            <person name="Xiong Z."/>
            <person name="Fang D."/>
            <person name="Wang B."/>
            <person name="Ming Y."/>
            <person name="Chen Y."/>
            <person name="Zheng Y."/>
            <person name="Kuraku S."/>
            <person name="Pignatelli M."/>
            <person name="Herrero J."/>
            <person name="Beal K."/>
            <person name="Nozawa M."/>
            <person name="Li Q."/>
            <person name="Wang J."/>
            <person name="Zhang H."/>
            <person name="Yu L."/>
            <person name="Shigenobu S."/>
            <person name="Wang J."/>
            <person name="Liu J."/>
            <person name="Flicek P."/>
            <person name="Searle S."/>
            <person name="Wang J."/>
            <person name="Kuratani S."/>
            <person name="Yin Y."/>
            <person name="Aken B."/>
            <person name="Zhang G."/>
            <person name="Irie N."/>
        </authorList>
    </citation>
    <scope>NUCLEOTIDE SEQUENCE [LARGE SCALE GENOMIC DNA]</scope>
</reference>
<dbReference type="Proteomes" id="UP000031443">
    <property type="component" value="Unassembled WGS sequence"/>
</dbReference>
<name>M7BX80_CHEMY</name>
<proteinExistence type="predicted"/>
<dbReference type="EMBL" id="KB524249">
    <property type="protein sequence ID" value="EMP36683.1"/>
    <property type="molecule type" value="Genomic_DNA"/>
</dbReference>
<accession>M7BX80</accession>
<sequence>MIFQAGLNLHELKLKEENDLESPAPIRCSKRKIAMSVQTPVIDLTEVFQEHPGDKRWLSVLLHLLLRRQGAAAVQQCSTASASSTQETYSDSELSGLHACRDMTLEANSASSLSPAEQLCRIRKRPRRTKEDFLREVMTHSAAEKQELKEWRDSEKRDRKENAAPQNEAQSGS</sequence>
<feature type="compositionally biased region" description="Polar residues" evidence="1">
    <location>
        <begin position="164"/>
        <end position="173"/>
    </location>
</feature>
<evidence type="ECO:0000313" key="3">
    <source>
        <dbReference type="Proteomes" id="UP000031443"/>
    </source>
</evidence>